<dbReference type="GO" id="GO:0015628">
    <property type="term" value="P:protein secretion by the type II secretion system"/>
    <property type="evidence" value="ECO:0007669"/>
    <property type="project" value="InterPro"/>
</dbReference>
<dbReference type="SUPFAM" id="SSF54523">
    <property type="entry name" value="Pili subunits"/>
    <property type="match status" value="1"/>
</dbReference>
<dbReference type="PRINTS" id="PR00813">
    <property type="entry name" value="BCTERIALGSPG"/>
</dbReference>
<dbReference type="Gene3D" id="3.30.700.10">
    <property type="entry name" value="Glycoprotein, Type 4 Pilin"/>
    <property type="match status" value="1"/>
</dbReference>
<dbReference type="PANTHER" id="PTHR30093">
    <property type="entry name" value="GENERAL SECRETION PATHWAY PROTEIN G"/>
    <property type="match status" value="1"/>
</dbReference>
<keyword evidence="4 6" id="KW-1133">Transmembrane helix</keyword>
<evidence type="ECO:0008006" key="9">
    <source>
        <dbReference type="Google" id="ProtNLM"/>
    </source>
</evidence>
<dbReference type="GO" id="GO:0015627">
    <property type="term" value="C:type II protein secretion system complex"/>
    <property type="evidence" value="ECO:0007669"/>
    <property type="project" value="InterPro"/>
</dbReference>
<evidence type="ECO:0000256" key="2">
    <source>
        <dbReference type="ARBA" id="ARBA00022481"/>
    </source>
</evidence>
<organism evidence="7 8">
    <name type="scientific">Candidatus Curtissbacteria bacterium RIFCSPHIGHO2_12_FULL_38_9b</name>
    <dbReference type="NCBI Taxonomy" id="1797720"/>
    <lineage>
        <taxon>Bacteria</taxon>
        <taxon>Candidatus Curtissiibacteriota</taxon>
    </lineage>
</organism>
<dbReference type="InterPro" id="IPR012902">
    <property type="entry name" value="N_methyl_site"/>
</dbReference>
<reference evidence="7 8" key="1">
    <citation type="journal article" date="2016" name="Nat. Commun.">
        <title>Thousands of microbial genomes shed light on interconnected biogeochemical processes in an aquifer system.</title>
        <authorList>
            <person name="Anantharaman K."/>
            <person name="Brown C.T."/>
            <person name="Hug L.A."/>
            <person name="Sharon I."/>
            <person name="Castelle C.J."/>
            <person name="Probst A.J."/>
            <person name="Thomas B.C."/>
            <person name="Singh A."/>
            <person name="Wilkins M.J."/>
            <person name="Karaoz U."/>
            <person name="Brodie E.L."/>
            <person name="Williams K.H."/>
            <person name="Hubbard S.S."/>
            <person name="Banfield J.F."/>
        </authorList>
    </citation>
    <scope>NUCLEOTIDE SEQUENCE [LARGE SCALE GENOMIC DNA]</scope>
</reference>
<dbReference type="PANTHER" id="PTHR30093:SF44">
    <property type="entry name" value="TYPE II SECRETION SYSTEM CORE PROTEIN G"/>
    <property type="match status" value="1"/>
</dbReference>
<comment type="caution">
    <text evidence="7">The sequence shown here is derived from an EMBL/GenBank/DDBJ whole genome shotgun (WGS) entry which is preliminary data.</text>
</comment>
<evidence type="ECO:0000256" key="5">
    <source>
        <dbReference type="ARBA" id="ARBA00023136"/>
    </source>
</evidence>
<evidence type="ECO:0000256" key="3">
    <source>
        <dbReference type="ARBA" id="ARBA00022692"/>
    </source>
</evidence>
<proteinExistence type="predicted"/>
<keyword evidence="2" id="KW-0488">Methylation</keyword>
<name>A0A1F5GYD1_9BACT</name>
<evidence type="ECO:0000313" key="8">
    <source>
        <dbReference type="Proteomes" id="UP000176666"/>
    </source>
</evidence>
<dbReference type="GO" id="GO:0016020">
    <property type="term" value="C:membrane"/>
    <property type="evidence" value="ECO:0007669"/>
    <property type="project" value="UniProtKB-SubCell"/>
</dbReference>
<dbReference type="NCBIfam" id="TIGR02532">
    <property type="entry name" value="IV_pilin_GFxxxE"/>
    <property type="match status" value="1"/>
</dbReference>
<dbReference type="Proteomes" id="UP000176666">
    <property type="component" value="Unassembled WGS sequence"/>
</dbReference>
<evidence type="ECO:0000256" key="1">
    <source>
        <dbReference type="ARBA" id="ARBA00004167"/>
    </source>
</evidence>
<evidence type="ECO:0000256" key="6">
    <source>
        <dbReference type="SAM" id="Phobius"/>
    </source>
</evidence>
<accession>A0A1F5GYD1</accession>
<keyword evidence="3 6" id="KW-0812">Transmembrane</keyword>
<dbReference type="InterPro" id="IPR045584">
    <property type="entry name" value="Pilin-like"/>
</dbReference>
<dbReference type="InterPro" id="IPR000983">
    <property type="entry name" value="Bac_GSPG_pilin"/>
</dbReference>
<evidence type="ECO:0000256" key="4">
    <source>
        <dbReference type="ARBA" id="ARBA00022989"/>
    </source>
</evidence>
<dbReference type="EMBL" id="MFBJ01000016">
    <property type="protein sequence ID" value="OGD96814.1"/>
    <property type="molecule type" value="Genomic_DNA"/>
</dbReference>
<sequence length="205" mass="23182">MPDLNARRLILNAKRGFTQHRIGAGFTLIELLIVITIIGILAGLAFVSYTYAQKKTRDTQRKSDLTQFKKAMEVAKMDCLNGYYYQTSGEGETYPSYDFYELNFKIIDLGYIQQWEVADPLGGLETSYETPYEYYGHTITNHVCPDTGGVKEFTEEGTTHFIVRAKLESGNKDSEAGKSFTRCQINPAMPGDAAIDDGYYYDCNY</sequence>
<evidence type="ECO:0000313" key="7">
    <source>
        <dbReference type="EMBL" id="OGD96814.1"/>
    </source>
</evidence>
<protein>
    <recommendedName>
        <fullName evidence="9">Type II secretion system protein GspG C-terminal domain-containing protein</fullName>
    </recommendedName>
</protein>
<gene>
    <name evidence="7" type="ORF">A3F02_00315</name>
</gene>
<feature type="transmembrane region" description="Helical" evidence="6">
    <location>
        <begin position="31"/>
        <end position="52"/>
    </location>
</feature>
<dbReference type="Pfam" id="PF07963">
    <property type="entry name" value="N_methyl"/>
    <property type="match status" value="1"/>
</dbReference>
<keyword evidence="5 6" id="KW-0472">Membrane</keyword>
<comment type="subcellular location">
    <subcellularLocation>
        <location evidence="1">Membrane</location>
        <topology evidence="1">Single-pass membrane protein</topology>
    </subcellularLocation>
</comment>
<dbReference type="PROSITE" id="PS00409">
    <property type="entry name" value="PROKAR_NTER_METHYL"/>
    <property type="match status" value="1"/>
</dbReference>
<dbReference type="AlphaFoldDB" id="A0A1F5GYD1"/>